<feature type="compositionally biased region" description="Basic and acidic residues" evidence="1">
    <location>
        <begin position="12"/>
        <end position="22"/>
    </location>
</feature>
<sequence>AELPESIGYGDSGKKESYKERNPPSLQPKRVAYIDSDLSASSYTGAFTPGQDNPQINGKVRNGNGRKSDGVDKGYDESMRESDGNSYDEERGTRNENKQGDLEDDQVSKPNSDGNYSYESSTPVQPNHEAYERSSKPANG</sequence>
<evidence type="ECO:0000313" key="3">
    <source>
        <dbReference type="WBParaSite" id="PgR003_g159_t01"/>
    </source>
</evidence>
<accession>A0A915ADE2</accession>
<dbReference type="Proteomes" id="UP000887569">
    <property type="component" value="Unplaced"/>
</dbReference>
<protein>
    <submittedName>
        <fullName evidence="3">Uncharacterized protein</fullName>
    </submittedName>
</protein>
<feature type="compositionally biased region" description="Basic and acidic residues" evidence="1">
    <location>
        <begin position="66"/>
        <end position="101"/>
    </location>
</feature>
<keyword evidence="2" id="KW-1185">Reference proteome</keyword>
<feature type="compositionally biased region" description="Polar residues" evidence="1">
    <location>
        <begin position="108"/>
        <end position="125"/>
    </location>
</feature>
<feature type="compositionally biased region" description="Polar residues" evidence="1">
    <location>
        <begin position="38"/>
        <end position="56"/>
    </location>
</feature>
<organism evidence="2 3">
    <name type="scientific">Parascaris univalens</name>
    <name type="common">Nematode worm</name>
    <dbReference type="NCBI Taxonomy" id="6257"/>
    <lineage>
        <taxon>Eukaryota</taxon>
        <taxon>Metazoa</taxon>
        <taxon>Ecdysozoa</taxon>
        <taxon>Nematoda</taxon>
        <taxon>Chromadorea</taxon>
        <taxon>Rhabditida</taxon>
        <taxon>Spirurina</taxon>
        <taxon>Ascaridomorpha</taxon>
        <taxon>Ascaridoidea</taxon>
        <taxon>Ascarididae</taxon>
        <taxon>Parascaris</taxon>
    </lineage>
</organism>
<dbReference type="AlphaFoldDB" id="A0A915ADE2"/>
<evidence type="ECO:0000256" key="1">
    <source>
        <dbReference type="SAM" id="MobiDB-lite"/>
    </source>
</evidence>
<reference evidence="3" key="1">
    <citation type="submission" date="2022-11" db="UniProtKB">
        <authorList>
            <consortium name="WormBaseParasite"/>
        </authorList>
    </citation>
    <scope>IDENTIFICATION</scope>
</reference>
<feature type="region of interest" description="Disordered" evidence="1">
    <location>
        <begin position="1"/>
        <end position="140"/>
    </location>
</feature>
<feature type="compositionally biased region" description="Basic and acidic residues" evidence="1">
    <location>
        <begin position="129"/>
        <end position="140"/>
    </location>
</feature>
<proteinExistence type="predicted"/>
<dbReference type="WBParaSite" id="PgR003_g159_t01">
    <property type="protein sequence ID" value="PgR003_g159_t01"/>
    <property type="gene ID" value="PgR003_g159"/>
</dbReference>
<evidence type="ECO:0000313" key="2">
    <source>
        <dbReference type="Proteomes" id="UP000887569"/>
    </source>
</evidence>
<name>A0A915ADE2_PARUN</name>